<dbReference type="PANTHER" id="PTHR23526">
    <property type="entry name" value="INTEGRAL MEMBRANE TRANSPORT PROTEIN-RELATED"/>
    <property type="match status" value="1"/>
</dbReference>
<dbReference type="OrthoDB" id="7055052at2"/>
<dbReference type="STRING" id="1038856.BBI15_15250"/>
<organism evidence="8 9">
    <name type="scientific">Planococcus plakortidis</name>
    <dbReference type="NCBI Taxonomy" id="1038856"/>
    <lineage>
        <taxon>Bacteria</taxon>
        <taxon>Bacillati</taxon>
        <taxon>Bacillota</taxon>
        <taxon>Bacilli</taxon>
        <taxon>Bacillales</taxon>
        <taxon>Caryophanaceae</taxon>
        <taxon>Planococcus</taxon>
    </lineage>
</organism>
<feature type="transmembrane region" description="Helical" evidence="6">
    <location>
        <begin position="39"/>
        <end position="56"/>
    </location>
</feature>
<dbReference type="AlphaFoldDB" id="A0A1C7EDG4"/>
<evidence type="ECO:0000313" key="8">
    <source>
        <dbReference type="EMBL" id="ANU21437.1"/>
    </source>
</evidence>
<keyword evidence="9" id="KW-1185">Reference proteome</keyword>
<dbReference type="InterPro" id="IPR036259">
    <property type="entry name" value="MFS_trans_sf"/>
</dbReference>
<dbReference type="InterPro" id="IPR011701">
    <property type="entry name" value="MFS"/>
</dbReference>
<dbReference type="RefSeq" id="WP_068872277.1">
    <property type="nucleotide sequence ID" value="NZ_CP016539.2"/>
</dbReference>
<evidence type="ECO:0000259" key="7">
    <source>
        <dbReference type="PROSITE" id="PS50850"/>
    </source>
</evidence>
<comment type="subcellular location">
    <subcellularLocation>
        <location evidence="1">Cell membrane</location>
        <topology evidence="1">Multi-pass membrane protein</topology>
    </subcellularLocation>
</comment>
<evidence type="ECO:0000313" key="9">
    <source>
        <dbReference type="Proteomes" id="UP000092650"/>
    </source>
</evidence>
<accession>A0A1C7EDG4</accession>
<keyword evidence="2" id="KW-0813">Transport</keyword>
<feature type="transmembrane region" description="Helical" evidence="6">
    <location>
        <begin position="154"/>
        <end position="173"/>
    </location>
</feature>
<feature type="domain" description="Major facilitator superfamily (MFS) profile" evidence="7">
    <location>
        <begin position="1"/>
        <end position="184"/>
    </location>
</feature>
<evidence type="ECO:0000256" key="3">
    <source>
        <dbReference type="ARBA" id="ARBA00022692"/>
    </source>
</evidence>
<keyword evidence="4 6" id="KW-1133">Transmembrane helix</keyword>
<sequence>MNYKRFIVYQGTIVMASSIIFPFYILMLRNVGNSYSQFGWAYGLFALTAAICYPLIGKIADKAGDQVLLSVYSWGMALLLLVFPLANEIWHVYLLQIFMGVLGAVQKNSEKTVLARHVLKESAGKEIGNYHIWTSIAAAAAVIATGYLVDFFTISSIFYIASALFAWSGFSIMKKDKPLPELQA</sequence>
<evidence type="ECO:0000256" key="5">
    <source>
        <dbReference type="ARBA" id="ARBA00023136"/>
    </source>
</evidence>
<evidence type="ECO:0000256" key="2">
    <source>
        <dbReference type="ARBA" id="ARBA00022448"/>
    </source>
</evidence>
<dbReference type="KEGG" id="ppla:BBI15_15250"/>
<feature type="transmembrane region" description="Helical" evidence="6">
    <location>
        <begin position="7"/>
        <end position="27"/>
    </location>
</feature>
<dbReference type="PROSITE" id="PS50850">
    <property type="entry name" value="MFS"/>
    <property type="match status" value="1"/>
</dbReference>
<dbReference type="SUPFAM" id="SSF103473">
    <property type="entry name" value="MFS general substrate transporter"/>
    <property type="match status" value="1"/>
</dbReference>
<dbReference type="Gene3D" id="1.20.1250.20">
    <property type="entry name" value="MFS general substrate transporter like domains"/>
    <property type="match status" value="1"/>
</dbReference>
<dbReference type="Proteomes" id="UP000092650">
    <property type="component" value="Chromosome"/>
</dbReference>
<dbReference type="InterPro" id="IPR052528">
    <property type="entry name" value="Sugar_transport-like"/>
</dbReference>
<reference evidence="8" key="1">
    <citation type="submission" date="2016-10" db="EMBL/GenBank/DDBJ databases">
        <authorList>
            <person name="See-Too W.S."/>
        </authorList>
    </citation>
    <scope>NUCLEOTIDE SEQUENCE [LARGE SCALE GENOMIC DNA]</scope>
    <source>
        <strain evidence="8">DSM 23997</strain>
    </source>
</reference>
<dbReference type="GO" id="GO:0022857">
    <property type="term" value="F:transmembrane transporter activity"/>
    <property type="evidence" value="ECO:0007669"/>
    <property type="project" value="InterPro"/>
</dbReference>
<name>A0A1C7EDG4_9BACL</name>
<evidence type="ECO:0000256" key="1">
    <source>
        <dbReference type="ARBA" id="ARBA00004651"/>
    </source>
</evidence>
<proteinExistence type="predicted"/>
<dbReference type="Pfam" id="PF07690">
    <property type="entry name" value="MFS_1"/>
    <property type="match status" value="1"/>
</dbReference>
<keyword evidence="5 6" id="KW-0472">Membrane</keyword>
<dbReference type="GO" id="GO:0005886">
    <property type="term" value="C:plasma membrane"/>
    <property type="evidence" value="ECO:0007669"/>
    <property type="project" value="UniProtKB-SubCell"/>
</dbReference>
<evidence type="ECO:0000256" key="6">
    <source>
        <dbReference type="SAM" id="Phobius"/>
    </source>
</evidence>
<protein>
    <submittedName>
        <fullName evidence="8">MFS transporter</fullName>
    </submittedName>
</protein>
<feature type="transmembrane region" description="Helical" evidence="6">
    <location>
        <begin position="92"/>
        <end position="109"/>
    </location>
</feature>
<gene>
    <name evidence="8" type="ORF">BBI15_15250</name>
</gene>
<feature type="transmembrane region" description="Helical" evidence="6">
    <location>
        <begin position="68"/>
        <end position="86"/>
    </location>
</feature>
<dbReference type="EMBL" id="CP016539">
    <property type="protein sequence ID" value="ANU21437.1"/>
    <property type="molecule type" value="Genomic_DNA"/>
</dbReference>
<evidence type="ECO:0000256" key="4">
    <source>
        <dbReference type="ARBA" id="ARBA00022989"/>
    </source>
</evidence>
<dbReference type="PANTHER" id="PTHR23526:SF2">
    <property type="entry name" value="MAJOR FACILITATOR SUPERFAMILY (MFS) PROFILE DOMAIN-CONTAINING PROTEIN"/>
    <property type="match status" value="1"/>
</dbReference>
<keyword evidence="3 6" id="KW-0812">Transmembrane</keyword>
<feature type="transmembrane region" description="Helical" evidence="6">
    <location>
        <begin position="130"/>
        <end position="148"/>
    </location>
</feature>
<dbReference type="InterPro" id="IPR020846">
    <property type="entry name" value="MFS_dom"/>
</dbReference>